<feature type="chain" id="PRO_5043749087" description="Htaa domain-containing protein" evidence="2">
    <location>
        <begin position="30"/>
        <end position="161"/>
    </location>
</feature>
<reference evidence="3" key="1">
    <citation type="submission" date="2022-10" db="EMBL/GenBank/DDBJ databases">
        <title>The complete genomes of actinobacterial strains from the NBC collection.</title>
        <authorList>
            <person name="Joergensen T.S."/>
            <person name="Alvarez Arevalo M."/>
            <person name="Sterndorff E.B."/>
            <person name="Faurdal D."/>
            <person name="Vuksanovic O."/>
            <person name="Mourched A.-S."/>
            <person name="Charusanti P."/>
            <person name="Shaw S."/>
            <person name="Blin K."/>
            <person name="Weber T."/>
        </authorList>
    </citation>
    <scope>NUCLEOTIDE SEQUENCE</scope>
    <source>
        <strain evidence="3">NBC_01401</strain>
    </source>
</reference>
<organism evidence="3">
    <name type="scientific">Streptomyces sp. NBC_01401</name>
    <dbReference type="NCBI Taxonomy" id="2903854"/>
    <lineage>
        <taxon>Bacteria</taxon>
        <taxon>Bacillati</taxon>
        <taxon>Actinomycetota</taxon>
        <taxon>Actinomycetes</taxon>
        <taxon>Kitasatosporales</taxon>
        <taxon>Streptomycetaceae</taxon>
        <taxon>Streptomyces</taxon>
    </lineage>
</organism>
<evidence type="ECO:0000256" key="2">
    <source>
        <dbReference type="SAM" id="SignalP"/>
    </source>
</evidence>
<feature type="compositionally biased region" description="Basic and acidic residues" evidence="1">
    <location>
        <begin position="152"/>
        <end position="161"/>
    </location>
</feature>
<evidence type="ECO:0008006" key="4">
    <source>
        <dbReference type="Google" id="ProtNLM"/>
    </source>
</evidence>
<feature type="region of interest" description="Disordered" evidence="1">
    <location>
        <begin position="130"/>
        <end position="161"/>
    </location>
</feature>
<protein>
    <recommendedName>
        <fullName evidence="4">Htaa domain-containing protein</fullName>
    </recommendedName>
</protein>
<gene>
    <name evidence="3" type="ORF">OG626_11160</name>
</gene>
<keyword evidence="2" id="KW-0732">Signal</keyword>
<dbReference type="AlphaFoldDB" id="A0AAU3GQY1"/>
<evidence type="ECO:0000256" key="1">
    <source>
        <dbReference type="SAM" id="MobiDB-lite"/>
    </source>
</evidence>
<feature type="signal peptide" evidence="2">
    <location>
        <begin position="1"/>
        <end position="29"/>
    </location>
</feature>
<evidence type="ECO:0000313" key="3">
    <source>
        <dbReference type="EMBL" id="WTY95411.1"/>
    </source>
</evidence>
<feature type="compositionally biased region" description="Low complexity" evidence="1">
    <location>
        <begin position="130"/>
        <end position="139"/>
    </location>
</feature>
<proteinExistence type="predicted"/>
<sequence>MDRSGTKRPGLKSALIVVAAVVAMLPASATATAETQAAAGHGVTSSSHRASSSPVGRWELEVSFEGDTYTSSAQFTPAGRAFLPNGGAGRWTSTGAGRFTFRIAEPIFDGSGNYLGWVDVSQTAVLSSDGTTFTSSGTSRQYDPSDQLARTVHPEDTGRRV</sequence>
<name>A0AAU3GQY1_9ACTN</name>
<accession>A0AAU3GQY1</accession>
<dbReference type="EMBL" id="CP109535">
    <property type="protein sequence ID" value="WTY95411.1"/>
    <property type="molecule type" value="Genomic_DNA"/>
</dbReference>